<protein>
    <submittedName>
        <fullName evidence="1">Uncharacterized protein</fullName>
    </submittedName>
</protein>
<gene>
    <name evidence="1" type="ORF">LRAMOSA05535</name>
</gene>
<sequence length="247" mass="28064">MTVKSTEEQKRFVERVASLPYVHDSFVYANETRLGRLANSTLTNLAQNQSVQTAYNNYLQRHVERADALGCRSLDLIEEKLPVLTNVVESRSGHVRAIVTDRRAKLAESLELLQSTLRQYATAAYSLKDKDHQQVAQHWFQEVASQINNQLASVVTYLKDQPNIPDWVKGRVLSLVDIASKQYELVREQYNRKDISNIEKARVVAQGVQEQVVPVLQTVHSQLLYYTSAKAETLRSYVKLPAVVASH</sequence>
<dbReference type="EMBL" id="LK023379">
    <property type="protein sequence ID" value="CDS13357.1"/>
    <property type="molecule type" value="Genomic_DNA"/>
</dbReference>
<name>A0A077X2T9_9FUNG</name>
<organism evidence="1">
    <name type="scientific">Lichtheimia ramosa</name>
    <dbReference type="NCBI Taxonomy" id="688394"/>
    <lineage>
        <taxon>Eukaryota</taxon>
        <taxon>Fungi</taxon>
        <taxon>Fungi incertae sedis</taxon>
        <taxon>Mucoromycota</taxon>
        <taxon>Mucoromycotina</taxon>
        <taxon>Mucoromycetes</taxon>
        <taxon>Mucorales</taxon>
        <taxon>Lichtheimiaceae</taxon>
        <taxon>Lichtheimia</taxon>
    </lineage>
</organism>
<dbReference type="OrthoDB" id="376826at2759"/>
<reference evidence="1" key="1">
    <citation type="journal article" date="2014" name="Genome Announc.">
        <title>De novo whole-genome sequence and genome annotation of Lichtheimia ramosa.</title>
        <authorList>
            <person name="Linde J."/>
            <person name="Schwartze V."/>
            <person name="Binder U."/>
            <person name="Lass-Florl C."/>
            <person name="Voigt K."/>
            <person name="Horn F."/>
        </authorList>
    </citation>
    <scope>NUCLEOTIDE SEQUENCE</scope>
    <source>
        <strain evidence="1">JMRC FSU:6197</strain>
    </source>
</reference>
<proteinExistence type="predicted"/>
<dbReference type="AlphaFoldDB" id="A0A077X2T9"/>
<accession>A0A077X2T9</accession>
<evidence type="ECO:0000313" key="1">
    <source>
        <dbReference type="EMBL" id="CDS13357.1"/>
    </source>
</evidence>